<dbReference type="Proteomes" id="UP000243524">
    <property type="component" value="Unassembled WGS sequence"/>
</dbReference>
<keyword evidence="5 8" id="KW-1133">Transmembrane helix</keyword>
<dbReference type="EMBL" id="PJNH01000001">
    <property type="protein sequence ID" value="PKR78540.1"/>
    <property type="molecule type" value="Genomic_DNA"/>
</dbReference>
<evidence type="ECO:0000259" key="9">
    <source>
        <dbReference type="PROSITE" id="PS51779"/>
    </source>
</evidence>
<evidence type="ECO:0000313" key="10">
    <source>
        <dbReference type="EMBL" id="PKR78540.1"/>
    </source>
</evidence>
<dbReference type="InterPro" id="IPR005548">
    <property type="entry name" value="Cell_div_FtsQ/DivIB_C"/>
</dbReference>
<dbReference type="Gene3D" id="3.40.50.10960">
    <property type="match status" value="1"/>
</dbReference>
<dbReference type="InterPro" id="IPR013685">
    <property type="entry name" value="POTRA_FtsQ_type"/>
</dbReference>
<evidence type="ECO:0000256" key="2">
    <source>
        <dbReference type="ARBA" id="ARBA00022475"/>
    </source>
</evidence>
<dbReference type="PROSITE" id="PS51779">
    <property type="entry name" value="POTRA"/>
    <property type="match status" value="1"/>
</dbReference>
<dbReference type="InterPro" id="IPR034746">
    <property type="entry name" value="POTRA"/>
</dbReference>
<organism evidence="10 11">
    <name type="scientific">Halalkalibacillus sediminis</name>
    <dbReference type="NCBI Taxonomy" id="2018042"/>
    <lineage>
        <taxon>Bacteria</taxon>
        <taxon>Bacillati</taxon>
        <taxon>Bacillota</taxon>
        <taxon>Bacilli</taxon>
        <taxon>Bacillales</taxon>
        <taxon>Bacillaceae</taxon>
        <taxon>Halalkalibacillus</taxon>
    </lineage>
</organism>
<evidence type="ECO:0000256" key="1">
    <source>
        <dbReference type="ARBA" id="ARBA00004370"/>
    </source>
</evidence>
<evidence type="ECO:0000256" key="5">
    <source>
        <dbReference type="ARBA" id="ARBA00022989"/>
    </source>
</evidence>
<dbReference type="GO" id="GO:0043093">
    <property type="term" value="P:FtsZ-dependent cytokinesis"/>
    <property type="evidence" value="ECO:0007669"/>
    <property type="project" value="UniProtKB-UniRule"/>
</dbReference>
<name>A0A2I0QWR1_9BACI</name>
<protein>
    <recommendedName>
        <fullName evidence="8">Cell division protein DivIB</fullName>
    </recommendedName>
</protein>
<dbReference type="RefSeq" id="WP_101330284.1">
    <property type="nucleotide sequence ID" value="NZ_PJNH01000001.1"/>
</dbReference>
<keyword evidence="4 8" id="KW-0812">Transmembrane</keyword>
<evidence type="ECO:0000256" key="3">
    <source>
        <dbReference type="ARBA" id="ARBA00022618"/>
    </source>
</evidence>
<comment type="subcellular location">
    <subcellularLocation>
        <location evidence="8">Cell membrane</location>
        <topology evidence="8">Single-pass type II membrane protein</topology>
    </subcellularLocation>
    <subcellularLocation>
        <location evidence="1">Membrane</location>
    </subcellularLocation>
    <text evidence="8">Localizes to the division septum.</text>
</comment>
<comment type="function">
    <text evidence="8">Cell division protein that may be involved in stabilizing or promoting the assembly of the division complex.</text>
</comment>
<feature type="domain" description="POTRA" evidence="9">
    <location>
        <begin position="50"/>
        <end position="118"/>
    </location>
</feature>
<dbReference type="Gene3D" id="3.10.20.310">
    <property type="entry name" value="membrane protein fhac"/>
    <property type="match status" value="1"/>
</dbReference>
<dbReference type="OrthoDB" id="1819027at2"/>
<accession>A0A2I0QWR1</accession>
<dbReference type="PANTHER" id="PTHR37820">
    <property type="entry name" value="CELL DIVISION PROTEIN DIVIB"/>
    <property type="match status" value="1"/>
</dbReference>
<feature type="transmembrane region" description="Helical" evidence="8">
    <location>
        <begin position="28"/>
        <end position="45"/>
    </location>
</feature>
<evidence type="ECO:0000256" key="7">
    <source>
        <dbReference type="ARBA" id="ARBA00023306"/>
    </source>
</evidence>
<keyword evidence="11" id="KW-1185">Reference proteome</keyword>
<reference evidence="10 11" key="1">
    <citation type="submission" date="2017-06" db="EMBL/GenBank/DDBJ databases">
        <title>the draft geome sequence of Illustriluteabacillus marina B3227.</title>
        <authorList>
            <person name="He R.-H."/>
            <person name="Du Z.-J."/>
        </authorList>
    </citation>
    <scope>NUCLEOTIDE SEQUENCE [LARGE SCALE GENOMIC DNA]</scope>
    <source>
        <strain evidence="10 11">B3227</strain>
    </source>
</reference>
<dbReference type="Pfam" id="PF08478">
    <property type="entry name" value="POTRA_1"/>
    <property type="match status" value="1"/>
</dbReference>
<keyword evidence="6 8" id="KW-0472">Membrane</keyword>
<dbReference type="HAMAP" id="MF_00912">
    <property type="entry name" value="DivIB"/>
    <property type="match status" value="1"/>
</dbReference>
<dbReference type="Pfam" id="PF03799">
    <property type="entry name" value="FtsQ_DivIB_C"/>
    <property type="match status" value="1"/>
</dbReference>
<dbReference type="AlphaFoldDB" id="A0A2I0QWR1"/>
<dbReference type="GO" id="GO:0005886">
    <property type="term" value="C:plasma membrane"/>
    <property type="evidence" value="ECO:0007669"/>
    <property type="project" value="UniProtKB-SubCell"/>
</dbReference>
<dbReference type="InterPro" id="IPR026580">
    <property type="entry name" value="DivIB"/>
</dbReference>
<keyword evidence="2 8" id="KW-1003">Cell membrane</keyword>
<dbReference type="InterPro" id="IPR050487">
    <property type="entry name" value="FtsQ_DivIB"/>
</dbReference>
<evidence type="ECO:0000256" key="8">
    <source>
        <dbReference type="HAMAP-Rule" id="MF_00912"/>
    </source>
</evidence>
<comment type="similarity">
    <text evidence="8">Belongs to the FtsQ/DivIB family. DivIB subfamily.</text>
</comment>
<dbReference type="PANTHER" id="PTHR37820:SF1">
    <property type="entry name" value="CELL DIVISION PROTEIN FTSQ"/>
    <property type="match status" value="1"/>
</dbReference>
<evidence type="ECO:0000256" key="4">
    <source>
        <dbReference type="ARBA" id="ARBA00022692"/>
    </source>
</evidence>
<comment type="caution">
    <text evidence="10">The sequence shown here is derived from an EMBL/GenBank/DDBJ whole genome shotgun (WGS) entry which is preliminary data.</text>
</comment>
<dbReference type="GO" id="GO:0032153">
    <property type="term" value="C:cell division site"/>
    <property type="evidence" value="ECO:0007669"/>
    <property type="project" value="UniProtKB-UniRule"/>
</dbReference>
<sequence>MADKKVLSIEDRIPQLKKARKRKANRRFVIYLTVILLLVLVIIYLQSPLSHVKSIKVEDNQVVDSEEIKYLSGLSTDKNFWEINDEEIIKNIEQHPEVSQVSVNKNWYNEVVLSVQEFNRVAYVKVDDSYVPVLENGERLNDVTLKDPRSDAPLLRDFEDEEYLIELTEQLSQVSDSVTQLISEIYWYPDDVDSSRIKMYMSDGQEVIASIKNFSEKVPLYPSISSQLNSTGEGIIYIDVGAYFQPYADESEEESVDLSVEEDEE</sequence>
<evidence type="ECO:0000313" key="11">
    <source>
        <dbReference type="Proteomes" id="UP000243524"/>
    </source>
</evidence>
<keyword evidence="3 8" id="KW-0132">Cell division</keyword>
<gene>
    <name evidence="8" type="primary">divIB</name>
    <name evidence="10" type="ORF">CEY16_01935</name>
</gene>
<keyword evidence="7 8" id="KW-0131">Cell cycle</keyword>
<proteinExistence type="inferred from homology"/>
<evidence type="ECO:0000256" key="6">
    <source>
        <dbReference type="ARBA" id="ARBA00023136"/>
    </source>
</evidence>